<dbReference type="Gene3D" id="1.20.1270.60">
    <property type="entry name" value="Arfaptin homology (AH) domain/BAR domain"/>
    <property type="match status" value="1"/>
</dbReference>
<dbReference type="Proteomes" id="UP000000267">
    <property type="component" value="Unassembled WGS sequence"/>
</dbReference>
<keyword evidence="1" id="KW-0343">GTPase activation</keyword>
<evidence type="ECO:0008006" key="8">
    <source>
        <dbReference type="Google" id="ProtNLM"/>
    </source>
</evidence>
<feature type="domain" description="Rho-GAP" evidence="4">
    <location>
        <begin position="508"/>
        <end position="699"/>
    </location>
</feature>
<name>A7TKH9_VANPO</name>
<dbReference type="eggNOG" id="KOG1450">
    <property type="taxonomic scope" value="Eukaryota"/>
</dbReference>
<dbReference type="KEGG" id="vpo:Kpol_1035p13"/>
<dbReference type="InterPro" id="IPR050729">
    <property type="entry name" value="Rho-GAP"/>
</dbReference>
<dbReference type="GO" id="GO:0007165">
    <property type="term" value="P:signal transduction"/>
    <property type="evidence" value="ECO:0007669"/>
    <property type="project" value="InterPro"/>
</dbReference>
<dbReference type="InterPro" id="IPR008936">
    <property type="entry name" value="Rho_GTPase_activation_prot"/>
</dbReference>
<dbReference type="InParanoid" id="A7TKH9"/>
<dbReference type="InterPro" id="IPR027267">
    <property type="entry name" value="AH/BAR_dom_sf"/>
</dbReference>
<dbReference type="GO" id="GO:0005938">
    <property type="term" value="C:cell cortex"/>
    <property type="evidence" value="ECO:0007669"/>
    <property type="project" value="UniProtKB-ARBA"/>
</dbReference>
<dbReference type="GO" id="GO:0005096">
    <property type="term" value="F:GTPase activator activity"/>
    <property type="evidence" value="ECO:0007669"/>
    <property type="project" value="UniProtKB-KW"/>
</dbReference>
<dbReference type="GeneID" id="5545405"/>
<dbReference type="STRING" id="436907.A7TKH9"/>
<dbReference type="PROSITE" id="PS51741">
    <property type="entry name" value="F_BAR"/>
    <property type="match status" value="1"/>
</dbReference>
<dbReference type="InterPro" id="IPR000198">
    <property type="entry name" value="RhoGAP_dom"/>
</dbReference>
<evidence type="ECO:0000259" key="5">
    <source>
        <dbReference type="PROSITE" id="PS51741"/>
    </source>
</evidence>
<gene>
    <name evidence="6" type="ORF">Kpol_1035p13</name>
</gene>
<feature type="compositionally biased region" description="Polar residues" evidence="3">
    <location>
        <begin position="315"/>
        <end position="324"/>
    </location>
</feature>
<evidence type="ECO:0000256" key="2">
    <source>
        <dbReference type="PROSITE-ProRule" id="PRU01077"/>
    </source>
</evidence>
<dbReference type="SMART" id="SM00055">
    <property type="entry name" value="FCH"/>
    <property type="match status" value="1"/>
</dbReference>
<evidence type="ECO:0000259" key="4">
    <source>
        <dbReference type="PROSITE" id="PS50238"/>
    </source>
</evidence>
<dbReference type="GO" id="GO:0007010">
    <property type="term" value="P:cytoskeleton organization"/>
    <property type="evidence" value="ECO:0007669"/>
    <property type="project" value="UniProtKB-ARBA"/>
</dbReference>
<dbReference type="SMART" id="SM00324">
    <property type="entry name" value="RhoGAP"/>
    <property type="match status" value="1"/>
</dbReference>
<keyword evidence="2" id="KW-0175">Coiled coil</keyword>
<keyword evidence="7" id="KW-1185">Reference proteome</keyword>
<dbReference type="OMA" id="ENTNEEW"/>
<evidence type="ECO:0000256" key="1">
    <source>
        <dbReference type="ARBA" id="ARBA00022468"/>
    </source>
</evidence>
<dbReference type="FunFam" id="1.20.1270.60:FF:000063">
    <property type="entry name" value="Rho GTPase activator"/>
    <property type="match status" value="1"/>
</dbReference>
<protein>
    <recommendedName>
        <fullName evidence="8">Rho-GAP domain-containing protein</fullName>
    </recommendedName>
</protein>
<dbReference type="InterPro" id="IPR001060">
    <property type="entry name" value="FCH_dom"/>
</dbReference>
<dbReference type="SUPFAM" id="SSF48350">
    <property type="entry name" value="GTPase activation domain, GAP"/>
    <property type="match status" value="1"/>
</dbReference>
<evidence type="ECO:0000313" key="7">
    <source>
        <dbReference type="Proteomes" id="UP000000267"/>
    </source>
</evidence>
<feature type="domain" description="F-BAR" evidence="5">
    <location>
        <begin position="8"/>
        <end position="278"/>
    </location>
</feature>
<dbReference type="InterPro" id="IPR031160">
    <property type="entry name" value="F_BAR_dom"/>
</dbReference>
<dbReference type="Pfam" id="PF00611">
    <property type="entry name" value="FCH"/>
    <property type="match status" value="1"/>
</dbReference>
<dbReference type="SUPFAM" id="SSF103657">
    <property type="entry name" value="BAR/IMD domain-like"/>
    <property type="match status" value="1"/>
</dbReference>
<dbReference type="RefSeq" id="XP_001645059.1">
    <property type="nucleotide sequence ID" value="XM_001645009.1"/>
</dbReference>
<dbReference type="EMBL" id="DS480408">
    <property type="protein sequence ID" value="EDO17201.1"/>
    <property type="molecule type" value="Genomic_DNA"/>
</dbReference>
<proteinExistence type="predicted"/>
<dbReference type="OrthoDB" id="437889at2759"/>
<evidence type="ECO:0000256" key="3">
    <source>
        <dbReference type="SAM" id="MobiDB-lite"/>
    </source>
</evidence>
<dbReference type="HOGENOM" id="CLU_010730_2_0_1"/>
<dbReference type="GO" id="GO:0005933">
    <property type="term" value="C:cellular bud"/>
    <property type="evidence" value="ECO:0007669"/>
    <property type="project" value="UniProtKB-ARBA"/>
</dbReference>
<dbReference type="Gene3D" id="1.10.555.10">
    <property type="entry name" value="Rho GTPase activation protein"/>
    <property type="match status" value="1"/>
</dbReference>
<accession>A7TKH9</accession>
<dbReference type="PROSITE" id="PS50238">
    <property type="entry name" value="RHOGAP"/>
    <property type="match status" value="1"/>
</dbReference>
<sequence>MTGLLESDEIVKVLQLDVATNALLTRLKQSILICEEFTKFTRKKFIIEENYLEELSKQYKHFFNNDSTSITPSSSTLHKNIVKIFAFDGSLAQVRYIYAQYLSKMYDELSSLLLTMTRMRKSLKETSRHLEKNVADAIHLAEKNKNRYYSLCQDWEKLRLVDPTKTKLTLRGSRTTREQEEDLIRKIDIADLDYKQKVEIATNLRNNLLNIERPRIVSELSDLIMELDTAMTIQLQKYSIWTEKLLLDSGSIVSPLDDSPNKTVSMKSLADSITNEKDLYNYLKKFTDNSPKYINKNLIPVTYTKHPSMIKNKSRSSSNVSLKHQPSFVVDPSRNSIPKRMISTHNESPFDGFKSLPSSVTSPAIASNLSSKKSNITKSTTLGDISDTVEPVTSSSQVVKPMIDVVTSANNIDSNLNDDENENSQDLDSIIKSDTSFRSLDPHANKNESIQNAISMVISNTENQISQSQASDNLSLPALSPSPSNIDAVITNPVEDKTDKKDLKLFGAPLENLFEYEQDMVPSIVRQSIHVIDKYGLELEEIYRHPVGLEFLESLKNQVENNPTNVTKYIPPPNHDESDIYLVASLLKLFFSSLPDTLIPASISNELNTCLSIEDMTTRKNYMHGLIYKFPDAQYWTLRSLLFHLKRVIDNEEKNKMNRRAVSIIWGPIILPSNETDFNDVDYHIQLLGVLFDVLEQAFEPE</sequence>
<dbReference type="PANTHER" id="PTHR23176:SF128">
    <property type="entry name" value="RHO GTPASE-ACTIVATING PROTEIN RGD1"/>
    <property type="match status" value="1"/>
</dbReference>
<dbReference type="Pfam" id="PF00620">
    <property type="entry name" value="RhoGAP"/>
    <property type="match status" value="1"/>
</dbReference>
<organism evidence="7">
    <name type="scientific">Vanderwaltozyma polyspora (strain ATCC 22028 / DSM 70294 / BCRC 21397 / CBS 2163 / NBRC 10782 / NRRL Y-8283 / UCD 57-17)</name>
    <name type="common">Kluyveromyces polysporus</name>
    <dbReference type="NCBI Taxonomy" id="436907"/>
    <lineage>
        <taxon>Eukaryota</taxon>
        <taxon>Fungi</taxon>
        <taxon>Dikarya</taxon>
        <taxon>Ascomycota</taxon>
        <taxon>Saccharomycotina</taxon>
        <taxon>Saccharomycetes</taxon>
        <taxon>Saccharomycetales</taxon>
        <taxon>Saccharomycetaceae</taxon>
        <taxon>Vanderwaltozyma</taxon>
    </lineage>
</organism>
<reference evidence="6 7" key="1">
    <citation type="journal article" date="2007" name="Proc. Natl. Acad. Sci. U.S.A.">
        <title>Independent sorting-out of thousands of duplicated gene pairs in two yeast species descended from a whole-genome duplication.</title>
        <authorList>
            <person name="Scannell D.R."/>
            <person name="Frank A.C."/>
            <person name="Conant G.C."/>
            <person name="Byrne K.P."/>
            <person name="Woolfit M."/>
            <person name="Wolfe K.H."/>
        </authorList>
    </citation>
    <scope>NUCLEOTIDE SEQUENCE [LARGE SCALE GENOMIC DNA]</scope>
    <source>
        <strain evidence="7">ATCC 22028 / DSM 70294 / BCRC 21397 / CBS 2163 / NBRC 10782 / NRRL Y-8283 / UCD 57-17</strain>
    </source>
</reference>
<dbReference type="AlphaFoldDB" id="A7TKH9"/>
<feature type="region of interest" description="Disordered" evidence="3">
    <location>
        <begin position="309"/>
        <end position="335"/>
    </location>
</feature>
<dbReference type="PANTHER" id="PTHR23176">
    <property type="entry name" value="RHO/RAC/CDC GTPASE-ACTIVATING PROTEIN"/>
    <property type="match status" value="1"/>
</dbReference>
<dbReference type="PhylomeDB" id="A7TKH9"/>
<evidence type="ECO:0000313" key="6">
    <source>
        <dbReference type="EMBL" id="EDO17201.1"/>
    </source>
</evidence>